<evidence type="ECO:0000256" key="1">
    <source>
        <dbReference type="ARBA" id="ARBA00005254"/>
    </source>
</evidence>
<dbReference type="InterPro" id="IPR001753">
    <property type="entry name" value="Enoyl-CoA_hydra/iso"/>
</dbReference>
<evidence type="ECO:0000313" key="3">
    <source>
        <dbReference type="Proteomes" id="UP000316624"/>
    </source>
</evidence>
<dbReference type="Gene3D" id="3.90.226.10">
    <property type="entry name" value="2-enoyl-CoA Hydratase, Chain A, domain 1"/>
    <property type="match status" value="1"/>
</dbReference>
<dbReference type="Gene3D" id="1.10.12.10">
    <property type="entry name" value="Lyase 2-enoyl-coa Hydratase, Chain A, domain 2"/>
    <property type="match status" value="1"/>
</dbReference>
<dbReference type="InterPro" id="IPR014748">
    <property type="entry name" value="Enoyl-CoA_hydra_C"/>
</dbReference>
<dbReference type="SUPFAM" id="SSF52096">
    <property type="entry name" value="ClpP/crotonase"/>
    <property type="match status" value="1"/>
</dbReference>
<dbReference type="RefSeq" id="WP_021246180.1">
    <property type="nucleotide sequence ID" value="NZ_JACIIY010000036.1"/>
</dbReference>
<dbReference type="Pfam" id="PF00378">
    <property type="entry name" value="ECH_1"/>
    <property type="match status" value="1"/>
</dbReference>
<reference evidence="2 3" key="1">
    <citation type="journal article" date="2015" name="Stand. Genomic Sci.">
        <title>Genomic Encyclopedia of Bacterial and Archaeal Type Strains, Phase III: the genomes of soil and plant-associated and newly described type strains.</title>
        <authorList>
            <person name="Whitman W.B."/>
            <person name="Woyke T."/>
            <person name="Klenk H.P."/>
            <person name="Zhou Y."/>
            <person name="Lilburn T.G."/>
            <person name="Beck B.J."/>
            <person name="De Vos P."/>
            <person name="Vandamme P."/>
            <person name="Eisen J.A."/>
            <person name="Garrity G."/>
            <person name="Hugenholtz P."/>
            <person name="Kyrpides N.C."/>
        </authorList>
    </citation>
    <scope>NUCLEOTIDE SEQUENCE [LARGE SCALE GENOMIC DNA]</scope>
    <source>
        <strain evidence="2 3">CGMCC 1.7748</strain>
    </source>
</reference>
<dbReference type="CDD" id="cd06558">
    <property type="entry name" value="crotonase-like"/>
    <property type="match status" value="1"/>
</dbReference>
<dbReference type="PANTHER" id="PTHR43459">
    <property type="entry name" value="ENOYL-COA HYDRATASE"/>
    <property type="match status" value="1"/>
</dbReference>
<gene>
    <name evidence="2" type="ORF">IQ35_03251</name>
</gene>
<dbReference type="AlphaFoldDB" id="A0A562K7P2"/>
<evidence type="ECO:0000313" key="2">
    <source>
        <dbReference type="EMBL" id="TWH91437.1"/>
    </source>
</evidence>
<dbReference type="PANTHER" id="PTHR43459:SF3">
    <property type="entry name" value="ENOYL-COA HYDRATASE ECHA15 (ENOYL HYDRASE) (UNSATURATED ACYL-COA HYDRATASE) (CROTONASE)-RELATED"/>
    <property type="match status" value="1"/>
</dbReference>
<keyword evidence="3" id="KW-1185">Reference proteome</keyword>
<comment type="similarity">
    <text evidence="1">Belongs to the enoyl-CoA hydratase/isomerase family.</text>
</comment>
<dbReference type="GO" id="GO:0003824">
    <property type="term" value="F:catalytic activity"/>
    <property type="evidence" value="ECO:0007669"/>
    <property type="project" value="UniProtKB-ARBA"/>
</dbReference>
<comment type="caution">
    <text evidence="2">The sequence shown here is derived from an EMBL/GenBank/DDBJ whole genome shotgun (WGS) entry which is preliminary data.</text>
</comment>
<dbReference type="Proteomes" id="UP000316624">
    <property type="component" value="Unassembled WGS sequence"/>
</dbReference>
<dbReference type="EMBL" id="VLKK01000016">
    <property type="protein sequence ID" value="TWH91437.1"/>
    <property type="molecule type" value="Genomic_DNA"/>
</dbReference>
<organism evidence="2 3">
    <name type="scientific">Sphingobium wenxiniae (strain DSM 21828 / CGMCC 1.7748 / JZ-1)</name>
    <dbReference type="NCBI Taxonomy" id="595605"/>
    <lineage>
        <taxon>Bacteria</taxon>
        <taxon>Pseudomonadati</taxon>
        <taxon>Pseudomonadota</taxon>
        <taxon>Alphaproteobacteria</taxon>
        <taxon>Sphingomonadales</taxon>
        <taxon>Sphingomonadaceae</taxon>
        <taxon>Sphingobium</taxon>
    </lineage>
</organism>
<sequence length="266" mass="29044">MDYTGYKHILVAVEKHVATVTLNRPEVRNAATLEVHTELEDIWLKIARDDEVRAVVLTGAGVAFSAGGDINAMHQRLQVEGANLAHSMRAAGHTRRLWESMLAVEQPIIAAINGDALGLGCNIAVFSDITVIAEDAKIGDTHTRMGLVAGDGGAVMFPILLGFMKAKEFLMRGLIVRGAEAARMGLCSYAFPKDQVLAEARKIADELAALPPYAVRWTKLAAQKTVKDHFNATFDVSIAYEMLGMQDKPFSEAVHAFIEKRKPNFE</sequence>
<proteinExistence type="inferred from homology"/>
<dbReference type="InterPro" id="IPR029045">
    <property type="entry name" value="ClpP/crotonase-like_dom_sf"/>
</dbReference>
<name>A0A562K7P2_SPHWJ</name>
<protein>
    <submittedName>
        <fullName evidence="2">Enoyl-CoA hydratase/carnithine racemase</fullName>
    </submittedName>
</protein>
<accession>A0A562K7P2</accession>